<proteinExistence type="predicted"/>
<dbReference type="PANTHER" id="PTHR10489">
    <property type="entry name" value="CELL ADHESION MOLECULE"/>
    <property type="match status" value="1"/>
</dbReference>
<feature type="transmembrane region" description="Helical" evidence="9">
    <location>
        <begin position="42"/>
        <end position="62"/>
    </location>
</feature>
<evidence type="ECO:0000313" key="12">
    <source>
        <dbReference type="Proteomes" id="UP001142489"/>
    </source>
</evidence>
<dbReference type="Gene3D" id="1.20.1070.10">
    <property type="entry name" value="Rhodopsin 7-helix transmembrane proteins"/>
    <property type="match status" value="1"/>
</dbReference>
<dbReference type="InterPro" id="IPR000276">
    <property type="entry name" value="GPCR_Rhodpsn"/>
</dbReference>
<dbReference type="PROSITE" id="PS50262">
    <property type="entry name" value="G_PROTEIN_RECEP_F1_2"/>
    <property type="match status" value="1"/>
</dbReference>
<sequence>MKISANTIDYEMSTTDFYYDDSATPCPGVTVQKFASHVLPPLYTFVFIFGLLGNALVVLIIIRYKKLKSMTDIYLLNLAISDLLFIALLPFWAYHAAHEWILEMHCAKFSLDFIT</sequence>
<dbReference type="PANTHER" id="PTHR10489:SF686">
    <property type="entry name" value="C-C CHEMOKINE RECEPTOR TYPE 5"/>
    <property type="match status" value="1"/>
</dbReference>
<name>A0A9Q0XSP6_9SAUR</name>
<evidence type="ECO:0000256" key="3">
    <source>
        <dbReference type="ARBA" id="ARBA00022692"/>
    </source>
</evidence>
<evidence type="ECO:0000259" key="10">
    <source>
        <dbReference type="PROSITE" id="PS50262"/>
    </source>
</evidence>
<comment type="subcellular location">
    <subcellularLocation>
        <location evidence="1">Cell membrane</location>
        <topology evidence="1">Multi-pass membrane protein</topology>
    </subcellularLocation>
</comment>
<evidence type="ECO:0000256" key="2">
    <source>
        <dbReference type="ARBA" id="ARBA00022475"/>
    </source>
</evidence>
<gene>
    <name evidence="11" type="ORF">JRQ81_018863</name>
</gene>
<dbReference type="GO" id="GO:0060326">
    <property type="term" value="P:cell chemotaxis"/>
    <property type="evidence" value="ECO:0007669"/>
    <property type="project" value="TreeGrafter"/>
</dbReference>
<dbReference type="InterPro" id="IPR000355">
    <property type="entry name" value="Chemokine_rcpt"/>
</dbReference>
<dbReference type="PRINTS" id="PR00237">
    <property type="entry name" value="GPCRRHODOPSN"/>
</dbReference>
<evidence type="ECO:0000256" key="1">
    <source>
        <dbReference type="ARBA" id="ARBA00004651"/>
    </source>
</evidence>
<dbReference type="InterPro" id="IPR017452">
    <property type="entry name" value="GPCR_Rhodpsn_7TM"/>
</dbReference>
<evidence type="ECO:0000256" key="8">
    <source>
        <dbReference type="ARBA" id="ARBA00023224"/>
    </source>
</evidence>
<dbReference type="GO" id="GO:0007204">
    <property type="term" value="P:positive regulation of cytosolic calcium ion concentration"/>
    <property type="evidence" value="ECO:0007669"/>
    <property type="project" value="TreeGrafter"/>
</dbReference>
<dbReference type="GO" id="GO:0006955">
    <property type="term" value="P:immune response"/>
    <property type="evidence" value="ECO:0007669"/>
    <property type="project" value="TreeGrafter"/>
</dbReference>
<dbReference type="EMBL" id="JAPFRF010000009">
    <property type="protein sequence ID" value="KAJ7322576.1"/>
    <property type="molecule type" value="Genomic_DNA"/>
</dbReference>
<dbReference type="SUPFAM" id="SSF81321">
    <property type="entry name" value="Family A G protein-coupled receptor-like"/>
    <property type="match status" value="1"/>
</dbReference>
<dbReference type="GO" id="GO:0019722">
    <property type="term" value="P:calcium-mediated signaling"/>
    <property type="evidence" value="ECO:0007669"/>
    <property type="project" value="TreeGrafter"/>
</dbReference>
<dbReference type="PRINTS" id="PR00657">
    <property type="entry name" value="CCCHEMOKINER"/>
</dbReference>
<keyword evidence="2" id="KW-1003">Cell membrane</keyword>
<evidence type="ECO:0000256" key="5">
    <source>
        <dbReference type="ARBA" id="ARBA00023040"/>
    </source>
</evidence>
<feature type="transmembrane region" description="Helical" evidence="9">
    <location>
        <begin position="74"/>
        <end position="94"/>
    </location>
</feature>
<keyword evidence="5" id="KW-0297">G-protein coupled receptor</keyword>
<dbReference type="GO" id="GO:0006954">
    <property type="term" value="P:inflammatory response"/>
    <property type="evidence" value="ECO:0007669"/>
    <property type="project" value="TreeGrafter"/>
</dbReference>
<dbReference type="GO" id="GO:0009897">
    <property type="term" value="C:external side of plasma membrane"/>
    <property type="evidence" value="ECO:0007669"/>
    <property type="project" value="TreeGrafter"/>
</dbReference>
<evidence type="ECO:0000256" key="7">
    <source>
        <dbReference type="ARBA" id="ARBA00023170"/>
    </source>
</evidence>
<evidence type="ECO:0000256" key="4">
    <source>
        <dbReference type="ARBA" id="ARBA00022989"/>
    </source>
</evidence>
<dbReference type="GO" id="GO:0016493">
    <property type="term" value="F:C-C chemokine receptor activity"/>
    <property type="evidence" value="ECO:0007669"/>
    <property type="project" value="TreeGrafter"/>
</dbReference>
<keyword evidence="4 9" id="KW-1133">Transmembrane helix</keyword>
<keyword evidence="6 9" id="KW-0472">Membrane</keyword>
<keyword evidence="7" id="KW-0675">Receptor</keyword>
<protein>
    <recommendedName>
        <fullName evidence="10">G-protein coupled receptors family 1 profile domain-containing protein</fullName>
    </recommendedName>
</protein>
<evidence type="ECO:0000313" key="11">
    <source>
        <dbReference type="EMBL" id="KAJ7322576.1"/>
    </source>
</evidence>
<keyword evidence="12" id="KW-1185">Reference proteome</keyword>
<feature type="domain" description="G-protein coupled receptors family 1 profile" evidence="10">
    <location>
        <begin position="53"/>
        <end position="115"/>
    </location>
</feature>
<evidence type="ECO:0000256" key="6">
    <source>
        <dbReference type="ARBA" id="ARBA00023136"/>
    </source>
</evidence>
<dbReference type="Proteomes" id="UP001142489">
    <property type="component" value="Unassembled WGS sequence"/>
</dbReference>
<dbReference type="AlphaFoldDB" id="A0A9Q0XSP6"/>
<dbReference type="GO" id="GO:0005737">
    <property type="term" value="C:cytoplasm"/>
    <property type="evidence" value="ECO:0007669"/>
    <property type="project" value="TreeGrafter"/>
</dbReference>
<dbReference type="OrthoDB" id="9876908at2759"/>
<keyword evidence="8" id="KW-0807">Transducer</keyword>
<dbReference type="InterPro" id="IPR050119">
    <property type="entry name" value="CCR1-9-like"/>
</dbReference>
<reference evidence="11" key="1">
    <citation type="journal article" date="2023" name="DNA Res.">
        <title>Chromosome-level genome assembly of Phrynocephalus forsythii using third-generation DNA sequencing and Hi-C analysis.</title>
        <authorList>
            <person name="Qi Y."/>
            <person name="Zhao W."/>
            <person name="Zhao Y."/>
            <person name="Niu C."/>
            <person name="Cao S."/>
            <person name="Zhang Y."/>
        </authorList>
    </citation>
    <scope>NUCLEOTIDE SEQUENCE</scope>
    <source>
        <tissue evidence="11">Muscle</tissue>
    </source>
</reference>
<organism evidence="11 12">
    <name type="scientific">Phrynocephalus forsythii</name>
    <dbReference type="NCBI Taxonomy" id="171643"/>
    <lineage>
        <taxon>Eukaryota</taxon>
        <taxon>Metazoa</taxon>
        <taxon>Chordata</taxon>
        <taxon>Craniata</taxon>
        <taxon>Vertebrata</taxon>
        <taxon>Euteleostomi</taxon>
        <taxon>Lepidosauria</taxon>
        <taxon>Squamata</taxon>
        <taxon>Bifurcata</taxon>
        <taxon>Unidentata</taxon>
        <taxon>Episquamata</taxon>
        <taxon>Toxicofera</taxon>
        <taxon>Iguania</taxon>
        <taxon>Acrodonta</taxon>
        <taxon>Agamidae</taxon>
        <taxon>Agaminae</taxon>
        <taxon>Phrynocephalus</taxon>
    </lineage>
</organism>
<dbReference type="Pfam" id="PF00001">
    <property type="entry name" value="7tm_1"/>
    <property type="match status" value="1"/>
</dbReference>
<accession>A0A9Q0XSP6</accession>
<keyword evidence="3 9" id="KW-0812">Transmembrane</keyword>
<dbReference type="GO" id="GO:0019957">
    <property type="term" value="F:C-C chemokine binding"/>
    <property type="evidence" value="ECO:0007669"/>
    <property type="project" value="TreeGrafter"/>
</dbReference>
<comment type="caution">
    <text evidence="11">The sequence shown here is derived from an EMBL/GenBank/DDBJ whole genome shotgun (WGS) entry which is preliminary data.</text>
</comment>
<evidence type="ECO:0000256" key="9">
    <source>
        <dbReference type="SAM" id="Phobius"/>
    </source>
</evidence>